<dbReference type="PANTHER" id="PTHR23221:SF7">
    <property type="entry name" value="PHOSPHATIDYLINOSITOL-GLYCAN-SPECIFIC PHOSPHOLIPASE D"/>
    <property type="match status" value="1"/>
</dbReference>
<keyword evidence="1" id="KW-0732">Signal</keyword>
<evidence type="ECO:0000256" key="2">
    <source>
        <dbReference type="ARBA" id="ARBA00022737"/>
    </source>
</evidence>
<comment type="caution">
    <text evidence="7">The sequence shown here is derived from an EMBL/GenBank/DDBJ whole genome shotgun (WGS) entry which is preliminary data.</text>
</comment>
<sequence>MPLSSRPHRSRRESLRNGPRGGLRGGAAAAVVAAVLPVVPLIAATPAAAVPKAPISDFNGDGFADLVIDAPYASVAGAESAGHVSVVYGSAAGADTAHPQVLSRTTAWLPDTTKAGTFFGNTTAARDLDGDGYTDLAVGGFGEADVILWGSAKGLTSATAFPGRVYRAVDGDFNGDGKGDLVTTGQGGLRIQLGPFTRDGVPASVSSIEIDEHDEIWEITVGDMNGDGKDDLITTGGFEEKAYQAQWRPGTATGVSQTARSTGYFTLGGVVADVNLDGYGDYVSREVGHIAEVMTDEAGNVRVVYGSAKGPSTRTTRITQDTKGVPGVGESDADHFDQYGGDQFGYSVAAGDVTGDGYPDIAVGVPGEDIGSVVDAGSVVLLKGGASGLTGTGAQAFDQSDPGVPGASETGDTFGAAVSLLDVNADNRADLAVGAPGEDGTLQDSGAAWLFRGSKNGLVTTNITSFGPATLKAPEKGARFGLGFAR</sequence>
<dbReference type="Gene3D" id="2.130.10.130">
    <property type="entry name" value="Integrin alpha, N-terminal"/>
    <property type="match status" value="3"/>
</dbReference>
<evidence type="ECO:0000313" key="8">
    <source>
        <dbReference type="Proteomes" id="UP000661025"/>
    </source>
</evidence>
<feature type="region of interest" description="Disordered" evidence="5">
    <location>
        <begin position="1"/>
        <end position="23"/>
    </location>
</feature>
<dbReference type="GO" id="GO:0007155">
    <property type="term" value="P:cell adhesion"/>
    <property type="evidence" value="ECO:0007669"/>
    <property type="project" value="InterPro"/>
</dbReference>
<feature type="transmembrane region" description="Helical" evidence="6">
    <location>
        <begin position="21"/>
        <end position="43"/>
    </location>
</feature>
<dbReference type="InterPro" id="IPR013519">
    <property type="entry name" value="Int_alpha_beta-p"/>
</dbReference>
<evidence type="ECO:0000256" key="1">
    <source>
        <dbReference type="ARBA" id="ARBA00022729"/>
    </source>
</evidence>
<dbReference type="Pfam" id="PF01839">
    <property type="entry name" value="FG-GAP"/>
    <property type="match status" value="4"/>
</dbReference>
<keyword evidence="6" id="KW-0812">Transmembrane</keyword>
<feature type="compositionally biased region" description="Basic residues" evidence="5">
    <location>
        <begin position="1"/>
        <end position="11"/>
    </location>
</feature>
<proteinExistence type="predicted"/>
<dbReference type="GO" id="GO:0016787">
    <property type="term" value="F:hydrolase activity"/>
    <property type="evidence" value="ECO:0007669"/>
    <property type="project" value="UniProtKB-KW"/>
</dbReference>
<dbReference type="SMART" id="SM00191">
    <property type="entry name" value="Int_alpha"/>
    <property type="match status" value="4"/>
</dbReference>
<keyword evidence="3" id="KW-0378">Hydrolase</keyword>
<keyword evidence="4" id="KW-0325">Glycoprotein</keyword>
<dbReference type="GO" id="GO:0008305">
    <property type="term" value="C:integrin complex"/>
    <property type="evidence" value="ECO:0007669"/>
    <property type="project" value="InterPro"/>
</dbReference>
<dbReference type="InterPro" id="IPR013517">
    <property type="entry name" value="FG-GAP"/>
</dbReference>
<dbReference type="Proteomes" id="UP000661025">
    <property type="component" value="Unassembled WGS sequence"/>
</dbReference>
<evidence type="ECO:0000256" key="3">
    <source>
        <dbReference type="ARBA" id="ARBA00022801"/>
    </source>
</evidence>
<protein>
    <submittedName>
        <fullName evidence="7">FG-GAP repeat protein</fullName>
    </submittedName>
</protein>
<accession>A0A927L4D7</accession>
<reference evidence="7" key="1">
    <citation type="submission" date="2020-09" db="EMBL/GenBank/DDBJ databases">
        <title>Streptomyces canutascabiei sp. nov., which causes potato common scab and is distributed across the world.</title>
        <authorList>
            <person name="Nguyen H.P."/>
            <person name="Weisberg A.J."/>
            <person name="Chang J.H."/>
            <person name="Clarke C.R."/>
        </authorList>
    </citation>
    <scope>NUCLEOTIDE SEQUENCE</scope>
    <source>
        <strain evidence="7">ID-01-6.2a</strain>
    </source>
</reference>
<dbReference type="PROSITE" id="PS51470">
    <property type="entry name" value="FG_GAP"/>
    <property type="match status" value="2"/>
</dbReference>
<organism evidence="7 8">
    <name type="scientific">Streptomyces caniscabiei</name>
    <dbReference type="NCBI Taxonomy" id="2746961"/>
    <lineage>
        <taxon>Bacteria</taxon>
        <taxon>Bacillati</taxon>
        <taxon>Actinomycetota</taxon>
        <taxon>Actinomycetes</taxon>
        <taxon>Kitasatosporales</taxon>
        <taxon>Streptomycetaceae</taxon>
        <taxon>Streptomyces</taxon>
    </lineage>
</organism>
<dbReference type="InterPro" id="IPR028994">
    <property type="entry name" value="Integrin_alpha_N"/>
</dbReference>
<dbReference type="InterPro" id="IPR000413">
    <property type="entry name" value="Integrin_alpha"/>
</dbReference>
<dbReference type="AlphaFoldDB" id="A0A927L4D7"/>
<dbReference type="PRINTS" id="PR01185">
    <property type="entry name" value="INTEGRINA"/>
</dbReference>
<gene>
    <name evidence="7" type="ORF">IHE70_18065</name>
</gene>
<name>A0A927L4D7_9ACTN</name>
<dbReference type="PANTHER" id="PTHR23221">
    <property type="entry name" value="GLYCOSYLPHOSPHATIDYLINOSITOL PHOSPHOLIPASE D"/>
    <property type="match status" value="1"/>
</dbReference>
<dbReference type="SUPFAM" id="SSF69318">
    <property type="entry name" value="Integrin alpha N-terminal domain"/>
    <property type="match status" value="1"/>
</dbReference>
<dbReference type="Pfam" id="PF13517">
    <property type="entry name" value="FG-GAP_3"/>
    <property type="match status" value="1"/>
</dbReference>
<evidence type="ECO:0000256" key="5">
    <source>
        <dbReference type="SAM" id="MobiDB-lite"/>
    </source>
</evidence>
<keyword evidence="6" id="KW-0472">Membrane</keyword>
<evidence type="ECO:0000256" key="4">
    <source>
        <dbReference type="ARBA" id="ARBA00023180"/>
    </source>
</evidence>
<evidence type="ECO:0000256" key="6">
    <source>
        <dbReference type="SAM" id="Phobius"/>
    </source>
</evidence>
<evidence type="ECO:0000313" key="7">
    <source>
        <dbReference type="EMBL" id="MBD9725089.1"/>
    </source>
</evidence>
<keyword evidence="2" id="KW-0677">Repeat</keyword>
<dbReference type="EMBL" id="JACYXT010000006">
    <property type="protein sequence ID" value="MBD9725089.1"/>
    <property type="molecule type" value="Genomic_DNA"/>
</dbReference>
<keyword evidence="6" id="KW-1133">Transmembrane helix</keyword>